<dbReference type="EMBL" id="MT141395">
    <property type="protein sequence ID" value="QJA60093.1"/>
    <property type="molecule type" value="Genomic_DNA"/>
</dbReference>
<organism evidence="3">
    <name type="scientific">viral metagenome</name>
    <dbReference type="NCBI Taxonomy" id="1070528"/>
    <lineage>
        <taxon>unclassified sequences</taxon>
        <taxon>metagenomes</taxon>
        <taxon>organismal metagenomes</taxon>
    </lineage>
</organism>
<accession>A0A6M3JTJ8</accession>
<feature type="transmembrane region" description="Helical" evidence="1">
    <location>
        <begin position="37"/>
        <end position="55"/>
    </location>
</feature>
<reference evidence="3" key="1">
    <citation type="submission" date="2020-03" db="EMBL/GenBank/DDBJ databases">
        <title>The deep terrestrial virosphere.</title>
        <authorList>
            <person name="Holmfeldt K."/>
            <person name="Nilsson E."/>
            <person name="Simone D."/>
            <person name="Lopez-Fernandez M."/>
            <person name="Wu X."/>
            <person name="de Brujin I."/>
            <person name="Lundin D."/>
            <person name="Andersson A."/>
            <person name="Bertilsson S."/>
            <person name="Dopson M."/>
        </authorList>
    </citation>
    <scope>NUCLEOTIDE SEQUENCE</scope>
    <source>
        <strain evidence="3">MM415A02394</strain>
        <strain evidence="2">MM415B01185</strain>
    </source>
</reference>
<gene>
    <name evidence="3" type="ORF">MM415A02394_0006</name>
    <name evidence="2" type="ORF">MM415B01185_0027</name>
</gene>
<evidence type="ECO:0000313" key="3">
    <source>
        <dbReference type="EMBL" id="QJA73379.1"/>
    </source>
</evidence>
<name>A0A6M3JTJ8_9ZZZZ</name>
<keyword evidence="1" id="KW-0472">Membrane</keyword>
<protein>
    <submittedName>
        <fullName evidence="3">Uncharacterized protein</fullName>
    </submittedName>
</protein>
<dbReference type="EMBL" id="MT142023">
    <property type="protein sequence ID" value="QJA73379.1"/>
    <property type="molecule type" value="Genomic_DNA"/>
</dbReference>
<proteinExistence type="predicted"/>
<evidence type="ECO:0000256" key="1">
    <source>
        <dbReference type="SAM" id="Phobius"/>
    </source>
</evidence>
<keyword evidence="1" id="KW-0812">Transmembrane</keyword>
<sequence length="63" mass="7265">MKTKFTITIDLGTYWQVNLLPEAQVFYSPSSGYNDNGWALCLCFSWLVGMLELWFGPGRKDVR</sequence>
<keyword evidence="1" id="KW-1133">Transmembrane helix</keyword>
<evidence type="ECO:0000313" key="2">
    <source>
        <dbReference type="EMBL" id="QJA60093.1"/>
    </source>
</evidence>
<dbReference type="AlphaFoldDB" id="A0A6M3JTJ8"/>